<reference evidence="4 5" key="1">
    <citation type="submission" date="2020-06" db="EMBL/GenBank/DDBJ databases">
        <title>Transcriptomic and genomic resources for Thalictrum thalictroides and T. hernandezii: Facilitating candidate gene discovery in an emerging model plant lineage.</title>
        <authorList>
            <person name="Arias T."/>
            <person name="Riano-Pachon D.M."/>
            <person name="Di Stilio V.S."/>
        </authorList>
    </citation>
    <scope>NUCLEOTIDE SEQUENCE [LARGE SCALE GENOMIC DNA]</scope>
    <source>
        <strain evidence="5">cv. WT478/WT964</strain>
        <tissue evidence="4">Leaves</tissue>
    </source>
</reference>
<dbReference type="Proteomes" id="UP000554482">
    <property type="component" value="Unassembled WGS sequence"/>
</dbReference>
<evidence type="ECO:0000256" key="1">
    <source>
        <dbReference type="ARBA" id="ARBA00007692"/>
    </source>
</evidence>
<dbReference type="PANTHER" id="PTHR13068:SF236">
    <property type="entry name" value="OS02G0749800 PROTEIN"/>
    <property type="match status" value="1"/>
</dbReference>
<evidence type="ECO:0000256" key="3">
    <source>
        <dbReference type="ARBA" id="ARBA00022946"/>
    </source>
</evidence>
<dbReference type="Gene3D" id="1.25.70.10">
    <property type="entry name" value="Transcription termination factor 3, mitochondrial"/>
    <property type="match status" value="1"/>
</dbReference>
<accession>A0A7J6XAM1</accession>
<protein>
    <submittedName>
        <fullName evidence="4">Mitochondrial transcription termination factor family protein</fullName>
    </submittedName>
</protein>
<dbReference type="OrthoDB" id="637682at2759"/>
<comment type="caution">
    <text evidence="4">The sequence shown here is derived from an EMBL/GenBank/DDBJ whole genome shotgun (WGS) entry which is preliminary data.</text>
</comment>
<evidence type="ECO:0000313" key="5">
    <source>
        <dbReference type="Proteomes" id="UP000554482"/>
    </source>
</evidence>
<keyword evidence="5" id="KW-1185">Reference proteome</keyword>
<gene>
    <name evidence="4" type="ORF">FRX31_004913</name>
</gene>
<keyword evidence="2" id="KW-0805">Transcription regulation</keyword>
<dbReference type="PANTHER" id="PTHR13068">
    <property type="entry name" value="CGI-12 PROTEIN-RELATED"/>
    <property type="match status" value="1"/>
</dbReference>
<keyword evidence="2" id="KW-0804">Transcription</keyword>
<keyword evidence="3" id="KW-0809">Transit peptide</keyword>
<dbReference type="Pfam" id="PF02536">
    <property type="entry name" value="mTERF"/>
    <property type="match status" value="1"/>
</dbReference>
<dbReference type="AlphaFoldDB" id="A0A7J6XAM1"/>
<name>A0A7J6XAM1_THATH</name>
<organism evidence="4 5">
    <name type="scientific">Thalictrum thalictroides</name>
    <name type="common">Rue-anemone</name>
    <name type="synonym">Anemone thalictroides</name>
    <dbReference type="NCBI Taxonomy" id="46969"/>
    <lineage>
        <taxon>Eukaryota</taxon>
        <taxon>Viridiplantae</taxon>
        <taxon>Streptophyta</taxon>
        <taxon>Embryophyta</taxon>
        <taxon>Tracheophyta</taxon>
        <taxon>Spermatophyta</taxon>
        <taxon>Magnoliopsida</taxon>
        <taxon>Ranunculales</taxon>
        <taxon>Ranunculaceae</taxon>
        <taxon>Thalictroideae</taxon>
        <taxon>Thalictrum</taxon>
    </lineage>
</organism>
<comment type="similarity">
    <text evidence="1">Belongs to the mTERF family.</text>
</comment>
<dbReference type="InterPro" id="IPR003690">
    <property type="entry name" value="MTERF"/>
</dbReference>
<dbReference type="SMART" id="SM00733">
    <property type="entry name" value="Mterf"/>
    <property type="match status" value="8"/>
</dbReference>
<dbReference type="GO" id="GO:0003676">
    <property type="term" value="F:nucleic acid binding"/>
    <property type="evidence" value="ECO:0007669"/>
    <property type="project" value="InterPro"/>
</dbReference>
<dbReference type="InterPro" id="IPR038538">
    <property type="entry name" value="MTERF_sf"/>
</dbReference>
<sequence length="393" mass="44864">MYNYHRSFVCRIREVIHSSSRTITNHHQSLKHLLQNPSSVISIRLISTTSSDNTSKPNQFTVDYLINSCGLSPESARKASKRIVLKPSTIKRTDSVLNLFKTYGFTNSQISKLLTARSELLVINPDKYIKPKLDFYRDIGISGPVLGKLLSADSKFILSSLPNKIIPFIDFLRSIVKTNSCIARTLSKTRWGFFGAQTVMRRNISLLQDHGVPKDNISKYVLNNPRIFYVNSDQFKKMVLEVKNMGFSSSSMMFLHGLSAFLEMKKSTWDAKLAAYRSFGWSEDDILSLFKKQPNIMIASVKKINSALDFFMNGLKWTQRDVFNNPTCLFLSLERRVIPRCSVLNILVTKDLISKDSMGQALKATDDMFLKNYVTKYQLEVPELLKLYQSKMG</sequence>
<dbReference type="FunFam" id="1.25.70.10:FF:000001">
    <property type="entry name" value="Mitochondrial transcription termination factor-like"/>
    <property type="match status" value="1"/>
</dbReference>
<dbReference type="GO" id="GO:0006353">
    <property type="term" value="P:DNA-templated transcription termination"/>
    <property type="evidence" value="ECO:0007669"/>
    <property type="project" value="UniProtKB-KW"/>
</dbReference>
<dbReference type="EMBL" id="JABWDY010003973">
    <property type="protein sequence ID" value="KAF5205500.1"/>
    <property type="molecule type" value="Genomic_DNA"/>
</dbReference>
<evidence type="ECO:0000256" key="2">
    <source>
        <dbReference type="ARBA" id="ARBA00022472"/>
    </source>
</evidence>
<keyword evidence="2" id="KW-0806">Transcription termination</keyword>
<evidence type="ECO:0000313" key="4">
    <source>
        <dbReference type="EMBL" id="KAF5205500.1"/>
    </source>
</evidence>
<proteinExistence type="inferred from homology"/>